<dbReference type="EMBL" id="DAAYTU010000001">
    <property type="protein sequence ID" value="HAG5768703.1"/>
    <property type="molecule type" value="Genomic_DNA"/>
</dbReference>
<sequence length="125" mass="14487">MESLSEGTTAGYQQIHDDIIHLVDSARTETVRSVNALMTATYWEIGRRIVEFEQGGEAKAAYGAQLIDRLSQDLSRRYKRGFSKQNLRQMRVFYLYFQYIEIHQTVSGEFKQQGNWQTLSAESLK</sequence>
<dbReference type="InterPro" id="IPR041527">
    <property type="entry name" value="YhcG_N"/>
</dbReference>
<evidence type="ECO:0000259" key="1">
    <source>
        <dbReference type="Pfam" id="PF17761"/>
    </source>
</evidence>
<dbReference type="PANTHER" id="PTHR30547:SF5">
    <property type="entry name" value="NUCLEASE YHCG-RELATED"/>
    <property type="match status" value="1"/>
</dbReference>
<feature type="domain" description="YhcG N-terminal" evidence="1">
    <location>
        <begin position="19"/>
        <end position="111"/>
    </location>
</feature>
<dbReference type="PANTHER" id="PTHR30547">
    <property type="entry name" value="UNCHARACTERIZED PROTEIN YHCG-RELATED"/>
    <property type="match status" value="1"/>
</dbReference>
<organism evidence="2">
    <name type="scientific">Escherichia coli</name>
    <dbReference type="NCBI Taxonomy" id="562"/>
    <lineage>
        <taxon>Bacteria</taxon>
        <taxon>Pseudomonadati</taxon>
        <taxon>Pseudomonadota</taxon>
        <taxon>Gammaproteobacteria</taxon>
        <taxon>Enterobacterales</taxon>
        <taxon>Enterobacteriaceae</taxon>
        <taxon>Escherichia</taxon>
    </lineage>
</organism>
<reference evidence="2" key="1">
    <citation type="journal article" date="2018" name="Genome Biol.">
        <title>SKESA: strategic k-mer extension for scrupulous assemblies.</title>
        <authorList>
            <person name="Souvorov A."/>
            <person name="Agarwala R."/>
            <person name="Lipman D.J."/>
        </authorList>
    </citation>
    <scope>NUCLEOTIDE SEQUENCE [LARGE SCALE GENOMIC DNA]</scope>
    <source>
        <strain evidence="2">1839</strain>
    </source>
</reference>
<gene>
    <name evidence="2" type="ORF">GGB84_000273</name>
</gene>
<protein>
    <submittedName>
        <fullName evidence="2">DUF1016 family protein</fullName>
    </submittedName>
</protein>
<reference evidence="2" key="2">
    <citation type="submission" date="2020-02" db="EMBL/GenBank/DDBJ databases">
        <authorList>
            <consortium name="NCBI Pathogen Detection Project"/>
        </authorList>
    </citation>
    <scope>NUCLEOTIDE SEQUENCE</scope>
    <source>
        <strain evidence="2">1839</strain>
    </source>
</reference>
<evidence type="ECO:0000313" key="2">
    <source>
        <dbReference type="EMBL" id="HAG5768703.1"/>
    </source>
</evidence>
<proteinExistence type="predicted"/>
<accession>A0A765T6B5</accession>
<dbReference type="Pfam" id="PF17761">
    <property type="entry name" value="DUF1016_N"/>
    <property type="match status" value="1"/>
</dbReference>
<dbReference type="InterPro" id="IPR053148">
    <property type="entry name" value="PD-DEXK-like_domain"/>
</dbReference>
<dbReference type="AlphaFoldDB" id="A0A765T6B5"/>
<comment type="caution">
    <text evidence="2">The sequence shown here is derived from an EMBL/GenBank/DDBJ whole genome shotgun (WGS) entry which is preliminary data.</text>
</comment>
<name>A0A765T6B5_ECOLX</name>